<organism evidence="8 9">
    <name type="scientific">Halobacillus halophilus (strain ATCC 35676 / DSM 2266 / JCM 20832 / KCTC 3685 / LMG 17431 / NBRC 102448 / NCIMB 2269)</name>
    <name type="common">Sporosarcina halophila</name>
    <dbReference type="NCBI Taxonomy" id="866895"/>
    <lineage>
        <taxon>Bacteria</taxon>
        <taxon>Bacillati</taxon>
        <taxon>Bacillota</taxon>
        <taxon>Bacilli</taxon>
        <taxon>Bacillales</taxon>
        <taxon>Bacillaceae</taxon>
        <taxon>Halobacillus</taxon>
    </lineage>
</organism>
<dbReference type="PATRIC" id="fig|866895.3.peg.4074"/>
<feature type="signal peptide" evidence="6">
    <location>
        <begin position="1"/>
        <end position="33"/>
    </location>
</feature>
<evidence type="ECO:0000256" key="2">
    <source>
        <dbReference type="ARBA" id="ARBA00022670"/>
    </source>
</evidence>
<dbReference type="HOGENOM" id="CLU_016043_1_6_9"/>
<feature type="chain" id="PRO_5003629632" evidence="6">
    <location>
        <begin position="34"/>
        <end position="272"/>
    </location>
</feature>
<dbReference type="PANTHER" id="PTHR47053:SF1">
    <property type="entry name" value="MUREIN DD-ENDOPEPTIDASE MEPH-RELATED"/>
    <property type="match status" value="1"/>
</dbReference>
<dbReference type="InterPro" id="IPR002477">
    <property type="entry name" value="Peptidoglycan-bd-like"/>
</dbReference>
<dbReference type="PROSITE" id="PS51935">
    <property type="entry name" value="NLPC_P60"/>
    <property type="match status" value="1"/>
</dbReference>
<dbReference type="PANTHER" id="PTHR47053">
    <property type="entry name" value="MUREIN DD-ENDOPEPTIDASE MEPH-RELATED"/>
    <property type="match status" value="1"/>
</dbReference>
<keyword evidence="2" id="KW-0645">Protease</keyword>
<dbReference type="SUPFAM" id="SSF47090">
    <property type="entry name" value="PGBD-like"/>
    <property type="match status" value="1"/>
</dbReference>
<evidence type="ECO:0000256" key="4">
    <source>
        <dbReference type="ARBA" id="ARBA00022807"/>
    </source>
</evidence>
<evidence type="ECO:0000256" key="5">
    <source>
        <dbReference type="SAM" id="MobiDB-lite"/>
    </source>
</evidence>
<name>I0JT97_HALH3</name>
<accession>I0JT97</accession>
<feature type="domain" description="NlpC/P60" evidence="7">
    <location>
        <begin position="151"/>
        <end position="272"/>
    </location>
</feature>
<keyword evidence="4" id="KW-0788">Thiol protease</keyword>
<dbReference type="MEROPS" id="C40.007"/>
<feature type="compositionally biased region" description="Acidic residues" evidence="5">
    <location>
        <begin position="125"/>
        <end position="158"/>
    </location>
</feature>
<evidence type="ECO:0000256" key="6">
    <source>
        <dbReference type="SAM" id="SignalP"/>
    </source>
</evidence>
<dbReference type="SUPFAM" id="SSF54001">
    <property type="entry name" value="Cysteine proteinases"/>
    <property type="match status" value="1"/>
</dbReference>
<keyword evidence="3 8" id="KW-0378">Hydrolase</keyword>
<dbReference type="Gene3D" id="1.10.101.10">
    <property type="entry name" value="PGBD-like superfamily/PGBD"/>
    <property type="match status" value="1"/>
</dbReference>
<dbReference type="Gene3D" id="3.90.1720.10">
    <property type="entry name" value="endopeptidase domain like (from Nostoc punctiforme)"/>
    <property type="match status" value="1"/>
</dbReference>
<dbReference type="AlphaFoldDB" id="I0JT97"/>
<dbReference type="InterPro" id="IPR036366">
    <property type="entry name" value="PGBDSf"/>
</dbReference>
<reference evidence="8 9" key="1">
    <citation type="journal article" date="2013" name="Environ. Microbiol.">
        <title>Chloride and organic osmolytes: a hybrid strategy to cope with elevated salinities by the moderately halophilic, chloride-dependent bacterium Halobacillus halophilus.</title>
        <authorList>
            <person name="Saum S.H."/>
            <person name="Pfeiffer F."/>
            <person name="Palm P."/>
            <person name="Rampp M."/>
            <person name="Schuster S.C."/>
            <person name="Muller V."/>
            <person name="Oesterhelt D."/>
        </authorList>
    </citation>
    <scope>NUCLEOTIDE SEQUENCE [LARGE SCALE GENOMIC DNA]</scope>
    <source>
        <strain evidence="9">ATCC 35676 / DSM 2266 / JCM 20832 / KCTC 3685 / LMG 17431 / NBRC 102448 / NCIMB 2269</strain>
    </source>
</reference>
<dbReference type="GO" id="GO:0008234">
    <property type="term" value="F:cysteine-type peptidase activity"/>
    <property type="evidence" value="ECO:0007669"/>
    <property type="project" value="UniProtKB-KW"/>
</dbReference>
<dbReference type="eggNOG" id="COG3409">
    <property type="taxonomic scope" value="Bacteria"/>
</dbReference>
<dbReference type="Pfam" id="PF01471">
    <property type="entry name" value="PG_binding_1"/>
    <property type="match status" value="1"/>
</dbReference>
<dbReference type="InterPro" id="IPR000064">
    <property type="entry name" value="NLP_P60_dom"/>
</dbReference>
<feature type="region of interest" description="Disordered" evidence="5">
    <location>
        <begin position="106"/>
        <end position="158"/>
    </location>
</feature>
<dbReference type="EMBL" id="HE717023">
    <property type="protein sequence ID" value="CCG47369.1"/>
    <property type="molecule type" value="Genomic_DNA"/>
</dbReference>
<keyword evidence="9" id="KW-1185">Reference proteome</keyword>
<sequence>MYKSRSSVRKYVVSSTMAATIVLSPMAAQGVFAQANPDQIEESDAQESSEISFLHKGDQGESVEALQTKLQSLGYYTYSLDGLFGPITEDAVEEFQADQGLKVDGLAGPNTMAALSSTEDTGKETDEDEAQDEQEAEEAPEEEVSASGEVDSESSEVAEVAEDLIGVPYVWGGTTPDGFDSSGFIQYAYEQAGIDLSRTHRANWSNNGEFVESPDVGDLVFFEDTYDVNGASHSGIYVGDNKIVHAGNDGIEYADLTNDYWQDHYLGTKSFE</sequence>
<keyword evidence="6" id="KW-0732">Signal</keyword>
<dbReference type="GO" id="GO:0006508">
    <property type="term" value="P:proteolysis"/>
    <property type="evidence" value="ECO:0007669"/>
    <property type="project" value="UniProtKB-KW"/>
</dbReference>
<dbReference type="Proteomes" id="UP000007397">
    <property type="component" value="Chromosome"/>
</dbReference>
<dbReference type="STRING" id="866895.HBHAL_5034"/>
<evidence type="ECO:0000259" key="7">
    <source>
        <dbReference type="PROSITE" id="PS51935"/>
    </source>
</evidence>
<proteinExistence type="inferred from homology"/>
<comment type="similarity">
    <text evidence="1">Belongs to the peptidase C40 family.</text>
</comment>
<dbReference type="InterPro" id="IPR036365">
    <property type="entry name" value="PGBD-like_sf"/>
</dbReference>
<dbReference type="InterPro" id="IPR038765">
    <property type="entry name" value="Papain-like_cys_pep_sf"/>
</dbReference>
<dbReference type="RefSeq" id="WP_014645251.1">
    <property type="nucleotide sequence ID" value="NC_017668.1"/>
</dbReference>
<evidence type="ECO:0000256" key="1">
    <source>
        <dbReference type="ARBA" id="ARBA00007074"/>
    </source>
</evidence>
<evidence type="ECO:0000313" key="8">
    <source>
        <dbReference type="EMBL" id="CCG47369.1"/>
    </source>
</evidence>
<dbReference type="InterPro" id="IPR051202">
    <property type="entry name" value="Peptidase_C40"/>
</dbReference>
<evidence type="ECO:0000256" key="3">
    <source>
        <dbReference type="ARBA" id="ARBA00022801"/>
    </source>
</evidence>
<evidence type="ECO:0000313" key="9">
    <source>
        <dbReference type="Proteomes" id="UP000007397"/>
    </source>
</evidence>
<dbReference type="KEGG" id="hhd:HBHAL_5034"/>
<protein>
    <submittedName>
        <fullName evidence="8">Homolog to cell wall hydrolase LytE</fullName>
    </submittedName>
</protein>
<gene>
    <name evidence="8" type="primary">lytE2</name>
    <name evidence="8" type="ordered locus">HBHAL_5034</name>
</gene>
<dbReference type="Pfam" id="PF00877">
    <property type="entry name" value="NLPC_P60"/>
    <property type="match status" value="1"/>
</dbReference>
<dbReference type="eggNOG" id="COG0791">
    <property type="taxonomic scope" value="Bacteria"/>
</dbReference>